<reference evidence="1 2" key="2">
    <citation type="journal article" date="2022" name="Mol. Ecol. Resour.">
        <title>The genomes of chicory, endive, great burdock and yacon provide insights into Asteraceae paleo-polyploidization history and plant inulin production.</title>
        <authorList>
            <person name="Fan W."/>
            <person name="Wang S."/>
            <person name="Wang H."/>
            <person name="Wang A."/>
            <person name="Jiang F."/>
            <person name="Liu H."/>
            <person name="Zhao H."/>
            <person name="Xu D."/>
            <person name="Zhang Y."/>
        </authorList>
    </citation>
    <scope>NUCLEOTIDE SEQUENCE [LARGE SCALE GENOMIC DNA]</scope>
    <source>
        <strain evidence="2">cv. Yunnan</strain>
        <tissue evidence="1">Leaves</tissue>
    </source>
</reference>
<gene>
    <name evidence="1" type="ORF">L1987_79991</name>
</gene>
<dbReference type="EMBL" id="CM042044">
    <property type="protein sequence ID" value="KAI3686317.1"/>
    <property type="molecule type" value="Genomic_DNA"/>
</dbReference>
<proteinExistence type="predicted"/>
<evidence type="ECO:0000313" key="1">
    <source>
        <dbReference type="EMBL" id="KAI3686317.1"/>
    </source>
</evidence>
<sequence>MDLDKCHSISLHEDPFESSENQGLLKQNQNIKYIQIKITKRFGEGEEGGEAVTDREVDNVEPDFADAHEFDVESDDSETKRSMRRSLSKAVNMVMKNNKVEKKWASQTCNTEDFRSIEKISIAYRQKTEHVGNVSDRNFPISGGRFFLAETATER</sequence>
<name>A0ACB8YKR2_9ASTR</name>
<accession>A0ACB8YKR2</accession>
<reference evidence="2" key="1">
    <citation type="journal article" date="2022" name="Mol. Ecol. Resour.">
        <title>The genomes of chicory, endive, great burdock and yacon provide insights into Asteraceae palaeo-polyploidization history and plant inulin production.</title>
        <authorList>
            <person name="Fan W."/>
            <person name="Wang S."/>
            <person name="Wang H."/>
            <person name="Wang A."/>
            <person name="Jiang F."/>
            <person name="Liu H."/>
            <person name="Zhao H."/>
            <person name="Xu D."/>
            <person name="Zhang Y."/>
        </authorList>
    </citation>
    <scope>NUCLEOTIDE SEQUENCE [LARGE SCALE GENOMIC DNA]</scope>
    <source>
        <strain evidence="2">cv. Yunnan</strain>
    </source>
</reference>
<organism evidence="1 2">
    <name type="scientific">Smallanthus sonchifolius</name>
    <dbReference type="NCBI Taxonomy" id="185202"/>
    <lineage>
        <taxon>Eukaryota</taxon>
        <taxon>Viridiplantae</taxon>
        <taxon>Streptophyta</taxon>
        <taxon>Embryophyta</taxon>
        <taxon>Tracheophyta</taxon>
        <taxon>Spermatophyta</taxon>
        <taxon>Magnoliopsida</taxon>
        <taxon>eudicotyledons</taxon>
        <taxon>Gunneridae</taxon>
        <taxon>Pentapetalae</taxon>
        <taxon>asterids</taxon>
        <taxon>campanulids</taxon>
        <taxon>Asterales</taxon>
        <taxon>Asteraceae</taxon>
        <taxon>Asteroideae</taxon>
        <taxon>Heliantheae alliance</taxon>
        <taxon>Millerieae</taxon>
        <taxon>Smallanthus</taxon>
    </lineage>
</organism>
<comment type="caution">
    <text evidence="1">The sequence shown here is derived from an EMBL/GenBank/DDBJ whole genome shotgun (WGS) entry which is preliminary data.</text>
</comment>
<protein>
    <submittedName>
        <fullName evidence="1">Uncharacterized protein</fullName>
    </submittedName>
</protein>
<keyword evidence="2" id="KW-1185">Reference proteome</keyword>
<dbReference type="Proteomes" id="UP001056120">
    <property type="component" value="Linkage Group LG27"/>
</dbReference>
<evidence type="ECO:0000313" key="2">
    <source>
        <dbReference type="Proteomes" id="UP001056120"/>
    </source>
</evidence>